<gene>
    <name evidence="3" type="ORF">CONPUDRAFT_79292</name>
</gene>
<dbReference type="InterPro" id="IPR029063">
    <property type="entry name" value="SAM-dependent_MTases_sf"/>
</dbReference>
<evidence type="ECO:0000256" key="1">
    <source>
        <dbReference type="SAM" id="MobiDB-lite"/>
    </source>
</evidence>
<feature type="region of interest" description="Disordered" evidence="1">
    <location>
        <begin position="574"/>
        <end position="613"/>
    </location>
</feature>
<protein>
    <recommendedName>
        <fullName evidence="2">Methyltransferase domain-containing protein</fullName>
    </recommendedName>
</protein>
<dbReference type="AlphaFoldDB" id="A0A5M3N6S1"/>
<dbReference type="GeneID" id="19209898"/>
<evidence type="ECO:0000313" key="4">
    <source>
        <dbReference type="Proteomes" id="UP000053558"/>
    </source>
</evidence>
<evidence type="ECO:0000313" key="3">
    <source>
        <dbReference type="EMBL" id="EIW87132.1"/>
    </source>
</evidence>
<dbReference type="Proteomes" id="UP000053558">
    <property type="component" value="Unassembled WGS sequence"/>
</dbReference>
<dbReference type="Pfam" id="PF13649">
    <property type="entry name" value="Methyltransf_25"/>
    <property type="match status" value="1"/>
</dbReference>
<proteinExistence type="predicted"/>
<dbReference type="GO" id="GO:0008168">
    <property type="term" value="F:methyltransferase activity"/>
    <property type="evidence" value="ECO:0007669"/>
    <property type="project" value="TreeGrafter"/>
</dbReference>
<dbReference type="CDD" id="cd02440">
    <property type="entry name" value="AdoMet_MTases"/>
    <property type="match status" value="1"/>
</dbReference>
<organism evidence="3 4">
    <name type="scientific">Coniophora puteana (strain RWD-64-598)</name>
    <name type="common">Brown rot fungus</name>
    <dbReference type="NCBI Taxonomy" id="741705"/>
    <lineage>
        <taxon>Eukaryota</taxon>
        <taxon>Fungi</taxon>
        <taxon>Dikarya</taxon>
        <taxon>Basidiomycota</taxon>
        <taxon>Agaricomycotina</taxon>
        <taxon>Agaricomycetes</taxon>
        <taxon>Agaricomycetidae</taxon>
        <taxon>Boletales</taxon>
        <taxon>Coniophorineae</taxon>
        <taxon>Coniophoraceae</taxon>
        <taxon>Coniophora</taxon>
    </lineage>
</organism>
<comment type="caution">
    <text evidence="3">The sequence shown here is derived from an EMBL/GenBank/DDBJ whole genome shotgun (WGS) entry which is preliminary data.</text>
</comment>
<feature type="domain" description="Methyltransferase" evidence="2">
    <location>
        <begin position="232"/>
        <end position="327"/>
    </location>
</feature>
<dbReference type="KEGG" id="cput:CONPUDRAFT_79292"/>
<evidence type="ECO:0000259" key="2">
    <source>
        <dbReference type="Pfam" id="PF13649"/>
    </source>
</evidence>
<dbReference type="RefSeq" id="XP_007762842.1">
    <property type="nucleotide sequence ID" value="XM_007764652.1"/>
</dbReference>
<dbReference type="PANTHER" id="PTHR43591:SF24">
    <property type="entry name" value="2-METHOXY-6-POLYPRENYL-1,4-BENZOQUINOL METHYLASE, MITOCHONDRIAL"/>
    <property type="match status" value="1"/>
</dbReference>
<feature type="region of interest" description="Disordered" evidence="1">
    <location>
        <begin position="1"/>
        <end position="170"/>
    </location>
</feature>
<dbReference type="SUPFAM" id="SSF53335">
    <property type="entry name" value="S-adenosyl-L-methionine-dependent methyltransferases"/>
    <property type="match status" value="1"/>
</dbReference>
<keyword evidence="4" id="KW-1185">Reference proteome</keyword>
<feature type="compositionally biased region" description="Low complexity" evidence="1">
    <location>
        <begin position="352"/>
        <end position="362"/>
    </location>
</feature>
<name>A0A5M3N6S1_CONPW</name>
<dbReference type="PANTHER" id="PTHR43591">
    <property type="entry name" value="METHYLTRANSFERASE"/>
    <property type="match status" value="1"/>
</dbReference>
<dbReference type="OrthoDB" id="2013972at2759"/>
<dbReference type="EMBL" id="JH711573">
    <property type="protein sequence ID" value="EIW87132.1"/>
    <property type="molecule type" value="Genomic_DNA"/>
</dbReference>
<dbReference type="Gene3D" id="3.40.50.150">
    <property type="entry name" value="Vaccinia Virus protein VP39"/>
    <property type="match status" value="1"/>
</dbReference>
<feature type="region of interest" description="Disordered" evidence="1">
    <location>
        <begin position="340"/>
        <end position="413"/>
    </location>
</feature>
<accession>A0A5M3N6S1</accession>
<dbReference type="InterPro" id="IPR041698">
    <property type="entry name" value="Methyltransf_25"/>
</dbReference>
<dbReference type="OMA" id="VPYMQAY"/>
<feature type="compositionally biased region" description="Pro residues" evidence="1">
    <location>
        <begin position="36"/>
        <end position="47"/>
    </location>
</feature>
<sequence length="771" mass="86745">MDPSAALYPLKSPTGSGFRRSHTKQISRCKSFYVPPSEPLNCSPPPSASSYDTEFRPHSYDSTDSGYHSSMDAGHKLNKSRSRRDLTEPKPAQPEAEHDAAKHRSSFGLSLRLRKKSAPPLPTSFHSADTHPPLPTEMRRVHPIPQVLEPMSSPSSPDDSEEPDPPDYQRRPYLLTREGMQYHPYPRTQAPYMQSCDHDFQDSDEHSERLLAALNPNETPSFVTFSSPPQNILDLGCGSGGWAIRAANFWPKSRVIGFDLVDPKQFLSEETRAPTNVQWMEGNFLHKLPFPKESFDLVRMSNLALAVPKKAWPRVFREVRRVLTPGGQLELIHDDMCFSYHGPHPPREEHPSPLSLSPRKPSTPVPTHALGESFLDTDPYESTESLVPDPEPARNSFSSDDVDTLPPYTESTTGRVAEWTRKAHDSWELENVFRDMLHARHISERPQERFERAFDTTFGRQHSELVTTLHLALAPPDVENELDDGTVKTKTKRRKALKNWLNANVSNQRDSMLWHRSSELNLQAAPVDVPSNLNAKAAERLGIVAPRSSTSEFNSPSAAADVPSNLNAKAAERLGIVVPRSSTTDDEDENHPKRHSEESLDLGPRTPPKVNSKAMDRLGIRPSSESEPATQSPGLILWPNTFIPMAPYELEGHACKHVQTLLGCKSAVFDHLRAQRVPEGKERISRAEFEDIIFSYECFRRGRFNWPETLPELSMNSRATFAFSDSKSSSATRSCHQYRRDDLTFVRAIHVYNATKIDDEVPFPSASIVRS</sequence>
<reference evidence="4" key="1">
    <citation type="journal article" date="2012" name="Science">
        <title>The Paleozoic origin of enzymatic lignin decomposition reconstructed from 31 fungal genomes.</title>
        <authorList>
            <person name="Floudas D."/>
            <person name="Binder M."/>
            <person name="Riley R."/>
            <person name="Barry K."/>
            <person name="Blanchette R.A."/>
            <person name="Henrissat B."/>
            <person name="Martinez A.T."/>
            <person name="Otillar R."/>
            <person name="Spatafora J.W."/>
            <person name="Yadav J.S."/>
            <person name="Aerts A."/>
            <person name="Benoit I."/>
            <person name="Boyd A."/>
            <person name="Carlson A."/>
            <person name="Copeland A."/>
            <person name="Coutinho P.M."/>
            <person name="de Vries R.P."/>
            <person name="Ferreira P."/>
            <person name="Findley K."/>
            <person name="Foster B."/>
            <person name="Gaskell J."/>
            <person name="Glotzer D."/>
            <person name="Gorecki P."/>
            <person name="Heitman J."/>
            <person name="Hesse C."/>
            <person name="Hori C."/>
            <person name="Igarashi K."/>
            <person name="Jurgens J.A."/>
            <person name="Kallen N."/>
            <person name="Kersten P."/>
            <person name="Kohler A."/>
            <person name="Kuees U."/>
            <person name="Kumar T.K.A."/>
            <person name="Kuo A."/>
            <person name="LaButti K."/>
            <person name="Larrondo L.F."/>
            <person name="Lindquist E."/>
            <person name="Ling A."/>
            <person name="Lombard V."/>
            <person name="Lucas S."/>
            <person name="Lundell T."/>
            <person name="Martin R."/>
            <person name="McLaughlin D.J."/>
            <person name="Morgenstern I."/>
            <person name="Morin E."/>
            <person name="Murat C."/>
            <person name="Nagy L.G."/>
            <person name="Nolan M."/>
            <person name="Ohm R.A."/>
            <person name="Patyshakuliyeva A."/>
            <person name="Rokas A."/>
            <person name="Ruiz-Duenas F.J."/>
            <person name="Sabat G."/>
            <person name="Salamov A."/>
            <person name="Samejima M."/>
            <person name="Schmutz J."/>
            <person name="Slot J.C."/>
            <person name="St John F."/>
            <person name="Stenlid J."/>
            <person name="Sun H."/>
            <person name="Sun S."/>
            <person name="Syed K."/>
            <person name="Tsang A."/>
            <person name="Wiebenga A."/>
            <person name="Young D."/>
            <person name="Pisabarro A."/>
            <person name="Eastwood D.C."/>
            <person name="Martin F."/>
            <person name="Cullen D."/>
            <person name="Grigoriev I.V."/>
            <person name="Hibbett D.S."/>
        </authorList>
    </citation>
    <scope>NUCLEOTIDE SEQUENCE [LARGE SCALE GENOMIC DNA]</scope>
    <source>
        <strain evidence="4">RWD-64-598 SS2</strain>
    </source>
</reference>